<dbReference type="AlphaFoldDB" id="A0A0J9BYE1"/>
<dbReference type="RefSeq" id="WP_048930348.1">
    <property type="nucleotide sequence ID" value="NZ_KQ235880.1"/>
</dbReference>
<dbReference type="PATRIC" id="fig|742734.4.peg.3756"/>
<feature type="transmembrane region" description="Helical" evidence="1">
    <location>
        <begin position="311"/>
        <end position="335"/>
    </location>
</feature>
<feature type="transmembrane region" description="Helical" evidence="1">
    <location>
        <begin position="121"/>
        <end position="140"/>
    </location>
</feature>
<evidence type="ECO:0000313" key="3">
    <source>
        <dbReference type="Proteomes" id="UP000037392"/>
    </source>
</evidence>
<evidence type="ECO:0000256" key="1">
    <source>
        <dbReference type="SAM" id="Phobius"/>
    </source>
</evidence>
<keyword evidence="1" id="KW-0472">Membrane</keyword>
<reference evidence="2 3" key="1">
    <citation type="submission" date="2011-04" db="EMBL/GenBank/DDBJ databases">
        <title>The Genome Sequence of Clostridium citroniae WAL-19142.</title>
        <authorList>
            <consortium name="The Broad Institute Genome Sequencing Platform"/>
            <person name="Earl A."/>
            <person name="Ward D."/>
            <person name="Feldgarden M."/>
            <person name="Gevers D."/>
            <person name="Warren Y.A."/>
            <person name="Tyrrell K.L."/>
            <person name="Citron D.M."/>
            <person name="Goldstein E.J."/>
            <person name="Daigneault M."/>
            <person name="Allen-Vercoe E."/>
            <person name="Young S.K."/>
            <person name="Zeng Q."/>
            <person name="Gargeya S."/>
            <person name="Fitzgerald M."/>
            <person name="Haas B."/>
            <person name="Abouelleil A."/>
            <person name="Alvarado L."/>
            <person name="Arachchi H.M."/>
            <person name="Berlin A."/>
            <person name="Brown A."/>
            <person name="Chapman S.B."/>
            <person name="Chen Z."/>
            <person name="Dunbar C."/>
            <person name="Freedman E."/>
            <person name="Gearin G."/>
            <person name="Gellesch M."/>
            <person name="Goldberg J."/>
            <person name="Griggs A."/>
            <person name="Gujja S."/>
            <person name="Heilman E.R."/>
            <person name="Heiman D."/>
            <person name="Howarth C."/>
            <person name="Larson L."/>
            <person name="Lui A."/>
            <person name="MacDonald P.J."/>
            <person name="Mehta T."/>
            <person name="Montmayeur A."/>
            <person name="Murphy C."/>
            <person name="Neiman D."/>
            <person name="Pearson M."/>
            <person name="Priest M."/>
            <person name="Roberts A."/>
            <person name="Saif S."/>
            <person name="Shea T."/>
            <person name="Shenoy N."/>
            <person name="Sisk P."/>
            <person name="Stolte C."/>
            <person name="Sykes S."/>
            <person name="White J."/>
            <person name="Yandava C."/>
            <person name="Wortman J."/>
            <person name="Nusbaum C."/>
            <person name="Birren B."/>
        </authorList>
    </citation>
    <scope>NUCLEOTIDE SEQUENCE [LARGE SCALE GENOMIC DNA]</scope>
    <source>
        <strain evidence="2 3">WAL-19142</strain>
    </source>
</reference>
<protein>
    <recommendedName>
        <fullName evidence="4">Branched-chain amino acid transport system carrier protein</fullName>
    </recommendedName>
</protein>
<feature type="transmembrane region" description="Helical" evidence="1">
    <location>
        <begin position="195"/>
        <end position="219"/>
    </location>
</feature>
<feature type="transmembrane region" description="Helical" evidence="1">
    <location>
        <begin position="152"/>
        <end position="169"/>
    </location>
</feature>
<dbReference type="OrthoDB" id="4005at2"/>
<dbReference type="PANTHER" id="PTHR37814">
    <property type="entry name" value="CONSERVED MEMBRANE PROTEIN"/>
    <property type="match status" value="1"/>
</dbReference>
<feature type="transmembrane region" description="Helical" evidence="1">
    <location>
        <begin position="231"/>
        <end position="259"/>
    </location>
</feature>
<evidence type="ECO:0000313" key="2">
    <source>
        <dbReference type="EMBL" id="KMW17813.1"/>
    </source>
</evidence>
<feature type="transmembrane region" description="Helical" evidence="1">
    <location>
        <begin position="45"/>
        <end position="68"/>
    </location>
</feature>
<dbReference type="InterPro" id="IPR038728">
    <property type="entry name" value="YkvI-like"/>
</dbReference>
<dbReference type="Proteomes" id="UP000037392">
    <property type="component" value="Unassembled WGS sequence"/>
</dbReference>
<dbReference type="GeneID" id="93166350"/>
<feature type="transmembrane region" description="Helical" evidence="1">
    <location>
        <begin position="279"/>
        <end position="304"/>
    </location>
</feature>
<keyword evidence="1" id="KW-0812">Transmembrane</keyword>
<proteinExistence type="predicted"/>
<sequence>MLEERKTVRPAFVLSMIGGMIAYYIGSATGTGQEFLQAYSSHGTIGLLGISIYHIFTAALALTVIFVCKKYQLTNAKECFIWFCGKYVGSAVHFYTVAFVVCFMVQLISGAGSMLTQYYGMPYYAGAGILSLLCIMSVVFGFKKVIDIISKIAPFILVVLIISFVASLINPVDGIEAGSAIAKSTMEISRMHPNWFVSTILHSSYIILFVLPYFVSCYMMDRTATMKETTLWVVISFIALTVLIALMVLSQIANISIIIGTPAPNLAMTTYHAPKMAGVLVFLVVAASFTTAAPVAVIAAEYFAEADTKKFKIIGTVLVLAEFAVSFLGSYAQIINILVSVSGWVGVFAVIIAAINCICRLTVNKKV</sequence>
<dbReference type="EMBL" id="ADLK01000026">
    <property type="protein sequence ID" value="KMW17813.1"/>
    <property type="molecule type" value="Genomic_DNA"/>
</dbReference>
<name>A0A0J9BYE1_9FIRM</name>
<dbReference type="PANTHER" id="PTHR37814:SF1">
    <property type="entry name" value="MEMBRANE PROTEIN"/>
    <property type="match status" value="1"/>
</dbReference>
<comment type="caution">
    <text evidence="2">The sequence shown here is derived from an EMBL/GenBank/DDBJ whole genome shotgun (WGS) entry which is preliminary data.</text>
</comment>
<keyword evidence="1" id="KW-1133">Transmembrane helix</keyword>
<feature type="transmembrane region" description="Helical" evidence="1">
    <location>
        <begin position="80"/>
        <end position="109"/>
    </location>
</feature>
<organism evidence="2 3">
    <name type="scientific">[Clostridium] citroniae WAL-19142</name>
    <dbReference type="NCBI Taxonomy" id="742734"/>
    <lineage>
        <taxon>Bacteria</taxon>
        <taxon>Bacillati</taxon>
        <taxon>Bacillota</taxon>
        <taxon>Clostridia</taxon>
        <taxon>Lachnospirales</taxon>
        <taxon>Lachnospiraceae</taxon>
        <taxon>Enterocloster</taxon>
    </lineage>
</organism>
<feature type="transmembrane region" description="Helical" evidence="1">
    <location>
        <begin position="341"/>
        <end position="363"/>
    </location>
</feature>
<feature type="transmembrane region" description="Helical" evidence="1">
    <location>
        <begin position="7"/>
        <end position="25"/>
    </location>
</feature>
<gene>
    <name evidence="2" type="ORF">HMPREF9470_03502</name>
</gene>
<accession>A0A0J9BYE1</accession>
<evidence type="ECO:0008006" key="4">
    <source>
        <dbReference type="Google" id="ProtNLM"/>
    </source>
</evidence>